<dbReference type="InterPro" id="IPR023091">
    <property type="entry name" value="MetalPrtase_cat_dom_sf_prd"/>
</dbReference>
<comment type="subcellular location">
    <subcellularLocation>
        <location evidence="7">Cytoplasm</location>
    </subcellularLocation>
</comment>
<dbReference type="Gene3D" id="3.40.390.30">
    <property type="entry name" value="Metalloproteases ('zincins'), catalytic domain"/>
    <property type="match status" value="1"/>
</dbReference>
<keyword evidence="6 7" id="KW-0862">Zinc</keyword>
<comment type="similarity">
    <text evidence="1 7">Belongs to the endoribonuclease YbeY family.</text>
</comment>
<keyword evidence="9" id="KW-1185">Reference proteome</keyword>
<dbReference type="GO" id="GO:0004222">
    <property type="term" value="F:metalloendopeptidase activity"/>
    <property type="evidence" value="ECO:0007669"/>
    <property type="project" value="InterPro"/>
</dbReference>
<dbReference type="GO" id="GO:0005737">
    <property type="term" value="C:cytoplasm"/>
    <property type="evidence" value="ECO:0007669"/>
    <property type="project" value="UniProtKB-SubCell"/>
</dbReference>
<keyword evidence="5 7" id="KW-0378">Hydrolase</keyword>
<dbReference type="AlphaFoldDB" id="A0A4S2H9L5"/>
<dbReference type="HAMAP" id="MF_00009">
    <property type="entry name" value="Endoribonucl_YbeY"/>
    <property type="match status" value="1"/>
</dbReference>
<feature type="binding site" evidence="7">
    <location>
        <position position="123"/>
    </location>
    <ligand>
        <name>Zn(2+)</name>
        <dbReference type="ChEBI" id="CHEBI:29105"/>
        <note>catalytic</note>
    </ligand>
</feature>
<protein>
    <recommendedName>
        <fullName evidence="7">Endoribonuclease YbeY</fullName>
        <ecNumber evidence="7">3.1.-.-</ecNumber>
    </recommendedName>
</protein>
<dbReference type="OrthoDB" id="9807740at2"/>
<dbReference type="EMBL" id="SRXV01000003">
    <property type="protein sequence ID" value="TGY92516.1"/>
    <property type="molecule type" value="Genomic_DNA"/>
</dbReference>
<sequence>MSEPLCEFVTDYDAWTEIDDLEAVCERAIQIAASRMTERRPGTAVILFTGDETVEVLNGQYRARPRPTNVLSFPAPEREGYPGDIALAYQTCVAEAGAAGIALRDRAAHLALHGFLHLNGYTHDEDAAAEAMEALETAVLAELGIADPYLIPERQ</sequence>
<dbReference type="EC" id="3.1.-.-" evidence="7"/>
<keyword evidence="7" id="KW-0690">Ribosome biogenesis</keyword>
<dbReference type="GO" id="GO:0006364">
    <property type="term" value="P:rRNA processing"/>
    <property type="evidence" value="ECO:0007669"/>
    <property type="project" value="UniProtKB-UniRule"/>
</dbReference>
<keyword evidence="3 7" id="KW-0479">Metal-binding</keyword>
<evidence type="ECO:0000256" key="6">
    <source>
        <dbReference type="ARBA" id="ARBA00022833"/>
    </source>
</evidence>
<dbReference type="PANTHER" id="PTHR46986">
    <property type="entry name" value="ENDORIBONUCLEASE YBEY, CHLOROPLASTIC"/>
    <property type="match status" value="1"/>
</dbReference>
<evidence type="ECO:0000256" key="7">
    <source>
        <dbReference type="HAMAP-Rule" id="MF_00009"/>
    </source>
</evidence>
<dbReference type="PANTHER" id="PTHR46986:SF1">
    <property type="entry name" value="ENDORIBONUCLEASE YBEY, CHLOROPLASTIC"/>
    <property type="match status" value="1"/>
</dbReference>
<dbReference type="Pfam" id="PF02130">
    <property type="entry name" value="YbeY"/>
    <property type="match status" value="1"/>
</dbReference>
<dbReference type="InterPro" id="IPR020549">
    <property type="entry name" value="YbeY_CS"/>
</dbReference>
<dbReference type="GO" id="GO:0004521">
    <property type="term" value="F:RNA endonuclease activity"/>
    <property type="evidence" value="ECO:0007669"/>
    <property type="project" value="UniProtKB-UniRule"/>
</dbReference>
<feature type="binding site" evidence="7">
    <location>
        <position position="113"/>
    </location>
    <ligand>
        <name>Zn(2+)</name>
        <dbReference type="ChEBI" id="CHEBI:29105"/>
        <note>catalytic</note>
    </ligand>
</feature>
<organism evidence="8 9">
    <name type="scientific">Marinicauda pacifica</name>
    <dbReference type="NCBI Taxonomy" id="1133559"/>
    <lineage>
        <taxon>Bacteria</taxon>
        <taxon>Pseudomonadati</taxon>
        <taxon>Pseudomonadota</taxon>
        <taxon>Alphaproteobacteria</taxon>
        <taxon>Maricaulales</taxon>
        <taxon>Maricaulaceae</taxon>
        <taxon>Marinicauda</taxon>
    </lineage>
</organism>
<dbReference type="SUPFAM" id="SSF55486">
    <property type="entry name" value="Metalloproteases ('zincins'), catalytic domain"/>
    <property type="match status" value="1"/>
</dbReference>
<dbReference type="RefSeq" id="WP_135945651.1">
    <property type="nucleotide sequence ID" value="NZ_BMEI01000003.1"/>
</dbReference>
<evidence type="ECO:0000256" key="4">
    <source>
        <dbReference type="ARBA" id="ARBA00022759"/>
    </source>
</evidence>
<keyword evidence="7" id="KW-0698">rRNA processing</keyword>
<comment type="cofactor">
    <cofactor evidence="7">
        <name>Zn(2+)</name>
        <dbReference type="ChEBI" id="CHEBI:29105"/>
    </cofactor>
    <text evidence="7">Binds 1 zinc ion.</text>
</comment>
<gene>
    <name evidence="7 8" type="primary">ybeY</name>
    <name evidence="8" type="ORF">E5162_12855</name>
</gene>
<dbReference type="PROSITE" id="PS01306">
    <property type="entry name" value="UPF0054"/>
    <property type="match status" value="1"/>
</dbReference>
<dbReference type="GO" id="GO:0008270">
    <property type="term" value="F:zinc ion binding"/>
    <property type="evidence" value="ECO:0007669"/>
    <property type="project" value="UniProtKB-UniRule"/>
</dbReference>
<keyword evidence="2 7" id="KW-0540">Nuclease</keyword>
<evidence type="ECO:0000256" key="3">
    <source>
        <dbReference type="ARBA" id="ARBA00022723"/>
    </source>
</evidence>
<accession>A0A4S2H9L5</accession>
<keyword evidence="7" id="KW-0963">Cytoplasm</keyword>
<dbReference type="Proteomes" id="UP000305451">
    <property type="component" value="Unassembled WGS sequence"/>
</dbReference>
<evidence type="ECO:0000256" key="2">
    <source>
        <dbReference type="ARBA" id="ARBA00022722"/>
    </source>
</evidence>
<evidence type="ECO:0000313" key="9">
    <source>
        <dbReference type="Proteomes" id="UP000305451"/>
    </source>
</evidence>
<reference evidence="8 9" key="1">
    <citation type="journal article" date="2013" name="Int. J. Syst. Evol. Microbiol.">
        <title>Marinicauda pacifica gen. nov., sp. nov., a prosthecate alphaproteobacterium of the family Hyphomonadaceae isolated from deep seawater.</title>
        <authorList>
            <person name="Zhang X.Y."/>
            <person name="Li G.W."/>
            <person name="Wang C.S."/>
            <person name="Zhang Y.J."/>
            <person name="Xu X.W."/>
            <person name="Li H."/>
            <person name="Liu A."/>
            <person name="Liu C."/>
            <person name="Xie B.B."/>
            <person name="Qin Q.L."/>
            <person name="Xu Z."/>
            <person name="Chen X.L."/>
            <person name="Zhou B.C."/>
            <person name="Zhang Y.Z."/>
        </authorList>
    </citation>
    <scope>NUCLEOTIDE SEQUENCE [LARGE SCALE GENOMIC DNA]</scope>
    <source>
        <strain evidence="8 9">P-1 km-3</strain>
    </source>
</reference>
<evidence type="ECO:0000313" key="8">
    <source>
        <dbReference type="EMBL" id="TGY92516.1"/>
    </source>
</evidence>
<name>A0A4S2H9L5_9PROT</name>
<dbReference type="NCBIfam" id="TIGR00043">
    <property type="entry name" value="rRNA maturation RNase YbeY"/>
    <property type="match status" value="1"/>
</dbReference>
<proteinExistence type="inferred from homology"/>
<comment type="function">
    <text evidence="7">Single strand-specific metallo-endoribonuclease involved in late-stage 70S ribosome quality control and in maturation of the 3' terminus of the 16S rRNA.</text>
</comment>
<keyword evidence="4 7" id="KW-0255">Endonuclease</keyword>
<feature type="binding site" evidence="7">
    <location>
        <position position="117"/>
    </location>
    <ligand>
        <name>Zn(2+)</name>
        <dbReference type="ChEBI" id="CHEBI:29105"/>
        <note>catalytic</note>
    </ligand>
</feature>
<comment type="caution">
    <text evidence="8">The sequence shown here is derived from an EMBL/GenBank/DDBJ whole genome shotgun (WGS) entry which is preliminary data.</text>
</comment>
<dbReference type="InterPro" id="IPR002036">
    <property type="entry name" value="YbeY"/>
</dbReference>
<evidence type="ECO:0000256" key="1">
    <source>
        <dbReference type="ARBA" id="ARBA00010875"/>
    </source>
</evidence>
<evidence type="ECO:0000256" key="5">
    <source>
        <dbReference type="ARBA" id="ARBA00022801"/>
    </source>
</evidence>